<feature type="compositionally biased region" description="Basic and acidic residues" evidence="1">
    <location>
        <begin position="167"/>
        <end position="176"/>
    </location>
</feature>
<dbReference type="RefSeq" id="WP_379537446.1">
    <property type="nucleotide sequence ID" value="NZ_JBHSDR010000003.1"/>
</dbReference>
<evidence type="ECO:0000313" key="4">
    <source>
        <dbReference type="Proteomes" id="UP001595828"/>
    </source>
</evidence>
<name>A0ABV8RKL7_9SPHN</name>
<evidence type="ECO:0000256" key="1">
    <source>
        <dbReference type="SAM" id="MobiDB-lite"/>
    </source>
</evidence>
<evidence type="ECO:0000313" key="3">
    <source>
        <dbReference type="EMBL" id="MFC4293972.1"/>
    </source>
</evidence>
<feature type="region of interest" description="Disordered" evidence="1">
    <location>
        <begin position="167"/>
        <end position="187"/>
    </location>
</feature>
<proteinExistence type="predicted"/>
<feature type="signal peptide" evidence="2">
    <location>
        <begin position="1"/>
        <end position="23"/>
    </location>
</feature>
<evidence type="ECO:0008006" key="5">
    <source>
        <dbReference type="Google" id="ProtNLM"/>
    </source>
</evidence>
<keyword evidence="4" id="KW-1185">Reference proteome</keyword>
<evidence type="ECO:0000256" key="2">
    <source>
        <dbReference type="SAM" id="SignalP"/>
    </source>
</evidence>
<dbReference type="Proteomes" id="UP001595828">
    <property type="component" value="Unassembled WGS sequence"/>
</dbReference>
<sequence>MRTFPLLFSLAALAALPVQPAGAQSEGEKINQLIVYGDDACPASTGDTITVCARKEEQERYRIPEPLRGDPQAPANQAWSNRVKAYETVGATGTNSCSPVGAGGATGCMAKLIESAYAEKEQAGDKRFGKLIAEERAKRLSTIDADAAATQARVEALEAQYDAKLKAERDAEDAKGADAAPLPAPPK</sequence>
<organism evidence="3 4">
    <name type="scientific">Novosphingobium tardum</name>
    <dbReference type="NCBI Taxonomy" id="1538021"/>
    <lineage>
        <taxon>Bacteria</taxon>
        <taxon>Pseudomonadati</taxon>
        <taxon>Pseudomonadota</taxon>
        <taxon>Alphaproteobacteria</taxon>
        <taxon>Sphingomonadales</taxon>
        <taxon>Sphingomonadaceae</taxon>
        <taxon>Novosphingobium</taxon>
    </lineage>
</organism>
<keyword evidence="2" id="KW-0732">Signal</keyword>
<comment type="caution">
    <text evidence="3">The sequence shown here is derived from an EMBL/GenBank/DDBJ whole genome shotgun (WGS) entry which is preliminary data.</text>
</comment>
<dbReference type="EMBL" id="JBHSDR010000003">
    <property type="protein sequence ID" value="MFC4293972.1"/>
    <property type="molecule type" value="Genomic_DNA"/>
</dbReference>
<accession>A0ABV8RKL7</accession>
<feature type="chain" id="PRO_5047381667" description="DUF4124 domain-containing protein" evidence="2">
    <location>
        <begin position="24"/>
        <end position="187"/>
    </location>
</feature>
<gene>
    <name evidence="3" type="ORF">ACFO0A_02740</name>
</gene>
<protein>
    <recommendedName>
        <fullName evidence="5">DUF4124 domain-containing protein</fullName>
    </recommendedName>
</protein>
<reference evidence="4" key="1">
    <citation type="journal article" date="2019" name="Int. J. Syst. Evol. Microbiol.">
        <title>The Global Catalogue of Microorganisms (GCM) 10K type strain sequencing project: providing services to taxonomists for standard genome sequencing and annotation.</title>
        <authorList>
            <consortium name="The Broad Institute Genomics Platform"/>
            <consortium name="The Broad Institute Genome Sequencing Center for Infectious Disease"/>
            <person name="Wu L."/>
            <person name="Ma J."/>
        </authorList>
    </citation>
    <scope>NUCLEOTIDE SEQUENCE [LARGE SCALE GENOMIC DNA]</scope>
    <source>
        <strain evidence="4">CGMCC 1.12989</strain>
    </source>
</reference>